<keyword evidence="1" id="KW-0472">Membrane</keyword>
<evidence type="ECO:0000313" key="2">
    <source>
        <dbReference type="EMBL" id="CAE1147395.1"/>
    </source>
</evidence>
<reference evidence="2" key="1">
    <citation type="submission" date="2021-01" db="EMBL/GenBank/DDBJ databases">
        <authorList>
            <person name="Li R."/>
            <person name="Bekaert M."/>
        </authorList>
    </citation>
    <scope>NUCLEOTIDE SEQUENCE</scope>
    <source>
        <strain evidence="2">Farmed</strain>
    </source>
</reference>
<accession>A0A812ANC5</accession>
<sequence length="230" mass="26415">MLSHTLPVTISTMIRLIRLLEFHESAVCDNRSGEASGCCSEHDSQIHRCFPEIRYLSNDANLLDIYHWFCLSPCFYRSFFFTIHVNICLFKNIFIAAISAFHIYLSIYLSIYFYLCSYLYLSIFLSLSISLFFFLSLKYLCSFLVILSYIFLIIFSSLSSLFGFSLYLSLFSFSLSLLSVSHLSLFLPLFLFSLYPFLPIVDCLSPGANCDVSSDLLSFSLFLLSLSLTF</sequence>
<feature type="transmembrane region" description="Helical" evidence="1">
    <location>
        <begin position="173"/>
        <end position="195"/>
    </location>
</feature>
<keyword evidence="1" id="KW-0812">Transmembrane</keyword>
<organism evidence="2 3">
    <name type="scientific">Acanthosepion pharaonis</name>
    <name type="common">Pharaoh cuttlefish</name>
    <name type="synonym">Sepia pharaonis</name>
    <dbReference type="NCBI Taxonomy" id="158019"/>
    <lineage>
        <taxon>Eukaryota</taxon>
        <taxon>Metazoa</taxon>
        <taxon>Spiralia</taxon>
        <taxon>Lophotrochozoa</taxon>
        <taxon>Mollusca</taxon>
        <taxon>Cephalopoda</taxon>
        <taxon>Coleoidea</taxon>
        <taxon>Decapodiformes</taxon>
        <taxon>Sepiida</taxon>
        <taxon>Sepiina</taxon>
        <taxon>Sepiidae</taxon>
        <taxon>Acanthosepion</taxon>
    </lineage>
</organism>
<feature type="transmembrane region" description="Helical" evidence="1">
    <location>
        <begin position="93"/>
        <end position="113"/>
    </location>
</feature>
<feature type="transmembrane region" description="Helical" evidence="1">
    <location>
        <begin position="144"/>
        <end position="167"/>
    </location>
</feature>
<name>A0A812ANC5_ACAPH</name>
<proteinExistence type="predicted"/>
<evidence type="ECO:0000256" key="1">
    <source>
        <dbReference type="SAM" id="Phobius"/>
    </source>
</evidence>
<gene>
    <name evidence="2" type="ORF">SPHA_2090</name>
</gene>
<protein>
    <submittedName>
        <fullName evidence="2">Uncharacterized protein</fullName>
    </submittedName>
</protein>
<keyword evidence="3" id="KW-1185">Reference proteome</keyword>
<comment type="caution">
    <text evidence="2">The sequence shown here is derived from an EMBL/GenBank/DDBJ whole genome shotgun (WGS) entry which is preliminary data.</text>
</comment>
<evidence type="ECO:0000313" key="3">
    <source>
        <dbReference type="Proteomes" id="UP000597762"/>
    </source>
</evidence>
<dbReference type="EMBL" id="CAHIKZ030000059">
    <property type="protein sequence ID" value="CAE1147395.1"/>
    <property type="molecule type" value="Genomic_DNA"/>
</dbReference>
<dbReference type="AlphaFoldDB" id="A0A812ANC5"/>
<keyword evidence="1" id="KW-1133">Transmembrane helix</keyword>
<dbReference type="Proteomes" id="UP000597762">
    <property type="component" value="Unassembled WGS sequence"/>
</dbReference>
<feature type="transmembrane region" description="Helical" evidence="1">
    <location>
        <begin position="119"/>
        <end position="137"/>
    </location>
</feature>